<evidence type="ECO:0000256" key="2">
    <source>
        <dbReference type="ARBA" id="ARBA00006484"/>
    </source>
</evidence>
<comment type="similarity">
    <text evidence="2">Belongs to the short-chain dehydrogenases/reductases (SDR) family.</text>
</comment>
<comment type="pathway">
    <text evidence="1">Lipid metabolism; fatty acid biosynthesis.</text>
</comment>
<evidence type="ECO:0000313" key="4">
    <source>
        <dbReference type="EMBL" id="CAH3120618.1"/>
    </source>
</evidence>
<organism evidence="4 5">
    <name type="scientific">Porites lobata</name>
    <dbReference type="NCBI Taxonomy" id="104759"/>
    <lineage>
        <taxon>Eukaryota</taxon>
        <taxon>Metazoa</taxon>
        <taxon>Cnidaria</taxon>
        <taxon>Anthozoa</taxon>
        <taxon>Hexacorallia</taxon>
        <taxon>Scleractinia</taxon>
        <taxon>Fungiina</taxon>
        <taxon>Poritidae</taxon>
        <taxon>Porites</taxon>
    </lineage>
</organism>
<keyword evidence="3" id="KW-0560">Oxidoreductase</keyword>
<keyword evidence="5" id="KW-1185">Reference proteome</keyword>
<evidence type="ECO:0000313" key="5">
    <source>
        <dbReference type="Proteomes" id="UP001159405"/>
    </source>
</evidence>
<name>A0ABN8NSI2_9CNID</name>
<dbReference type="EMBL" id="CALNXK010000035">
    <property type="protein sequence ID" value="CAH3120618.1"/>
    <property type="molecule type" value="Genomic_DNA"/>
</dbReference>
<accession>A0ABN8NSI2</accession>
<dbReference type="InterPro" id="IPR036291">
    <property type="entry name" value="NAD(P)-bd_dom_sf"/>
</dbReference>
<dbReference type="Proteomes" id="UP001159405">
    <property type="component" value="Unassembled WGS sequence"/>
</dbReference>
<proteinExistence type="inferred from homology"/>
<sequence length="110" mass="11740">GGASGIGRAVCQALATEGAGIIVTDVNSQGTQETLDSLSQHASLKHKNYSLDVSSGEEIHKVLEYIISGYKKPPCILVNSAGITSDEFLLKMDEEKFDKVIKVNLKVSGF</sequence>
<dbReference type="Gene3D" id="3.40.50.720">
    <property type="entry name" value="NAD(P)-binding Rossmann-like Domain"/>
    <property type="match status" value="1"/>
</dbReference>
<dbReference type="PANTHER" id="PTHR42760">
    <property type="entry name" value="SHORT-CHAIN DEHYDROGENASES/REDUCTASES FAMILY MEMBER"/>
    <property type="match status" value="1"/>
</dbReference>
<feature type="non-terminal residue" evidence="4">
    <location>
        <position position="1"/>
    </location>
</feature>
<dbReference type="Pfam" id="PF00106">
    <property type="entry name" value="adh_short"/>
    <property type="match status" value="1"/>
</dbReference>
<evidence type="ECO:0000256" key="1">
    <source>
        <dbReference type="ARBA" id="ARBA00005194"/>
    </source>
</evidence>
<protein>
    <submittedName>
        <fullName evidence="4">Uncharacterized protein</fullName>
    </submittedName>
</protein>
<gene>
    <name evidence="4" type="ORF">PLOB_00028267</name>
</gene>
<dbReference type="InterPro" id="IPR002347">
    <property type="entry name" value="SDR_fam"/>
</dbReference>
<reference evidence="4 5" key="1">
    <citation type="submission" date="2022-05" db="EMBL/GenBank/DDBJ databases">
        <authorList>
            <consortium name="Genoscope - CEA"/>
            <person name="William W."/>
        </authorList>
    </citation>
    <scope>NUCLEOTIDE SEQUENCE [LARGE SCALE GENOMIC DNA]</scope>
</reference>
<dbReference type="SUPFAM" id="SSF51735">
    <property type="entry name" value="NAD(P)-binding Rossmann-fold domains"/>
    <property type="match status" value="1"/>
</dbReference>
<evidence type="ECO:0000256" key="3">
    <source>
        <dbReference type="ARBA" id="ARBA00023002"/>
    </source>
</evidence>
<comment type="caution">
    <text evidence="4">The sequence shown here is derived from an EMBL/GenBank/DDBJ whole genome shotgun (WGS) entry which is preliminary data.</text>
</comment>
<dbReference type="PANTHER" id="PTHR42760:SF83">
    <property type="entry name" value="(3R)-3-HYDROXYACYL-COA DEHYDROGENASE"/>
    <property type="match status" value="1"/>
</dbReference>